<evidence type="ECO:0000313" key="1">
    <source>
        <dbReference type="EMBL" id="GFN98890.1"/>
    </source>
</evidence>
<accession>A0AAV3ZWH4</accession>
<proteinExistence type="predicted"/>
<name>A0AAV3ZWH4_9GAST</name>
<dbReference type="AlphaFoldDB" id="A0AAV3ZWH4"/>
<evidence type="ECO:0000313" key="2">
    <source>
        <dbReference type="Proteomes" id="UP000735302"/>
    </source>
</evidence>
<dbReference type="Proteomes" id="UP000735302">
    <property type="component" value="Unassembled WGS sequence"/>
</dbReference>
<reference evidence="1 2" key="1">
    <citation type="journal article" date="2021" name="Elife">
        <title>Chloroplast acquisition without the gene transfer in kleptoplastic sea slugs, Plakobranchus ocellatus.</title>
        <authorList>
            <person name="Maeda T."/>
            <person name="Takahashi S."/>
            <person name="Yoshida T."/>
            <person name="Shimamura S."/>
            <person name="Takaki Y."/>
            <person name="Nagai Y."/>
            <person name="Toyoda A."/>
            <person name="Suzuki Y."/>
            <person name="Arimoto A."/>
            <person name="Ishii H."/>
            <person name="Satoh N."/>
            <person name="Nishiyama T."/>
            <person name="Hasebe M."/>
            <person name="Maruyama T."/>
            <person name="Minagawa J."/>
            <person name="Obokata J."/>
            <person name="Shigenobu S."/>
        </authorList>
    </citation>
    <scope>NUCLEOTIDE SEQUENCE [LARGE SCALE GENOMIC DNA]</scope>
</reference>
<organism evidence="1 2">
    <name type="scientific">Plakobranchus ocellatus</name>
    <dbReference type="NCBI Taxonomy" id="259542"/>
    <lineage>
        <taxon>Eukaryota</taxon>
        <taxon>Metazoa</taxon>
        <taxon>Spiralia</taxon>
        <taxon>Lophotrochozoa</taxon>
        <taxon>Mollusca</taxon>
        <taxon>Gastropoda</taxon>
        <taxon>Heterobranchia</taxon>
        <taxon>Euthyneura</taxon>
        <taxon>Panpulmonata</taxon>
        <taxon>Sacoglossa</taxon>
        <taxon>Placobranchoidea</taxon>
        <taxon>Plakobranchidae</taxon>
        <taxon>Plakobranchus</taxon>
    </lineage>
</organism>
<keyword evidence="2" id="KW-1185">Reference proteome</keyword>
<gene>
    <name evidence="1" type="ORF">PoB_002539600</name>
</gene>
<protein>
    <recommendedName>
        <fullName evidence="3">Secreted protein</fullName>
    </recommendedName>
</protein>
<sequence>MTSRVASSVGPSLVLASVAQWLASPPSDLQILLSWVQARALAPWPEGGSESLSWTGYIYNKTYQFPHGDRRLSSIPSSHNFSPARQEMLIV</sequence>
<comment type="caution">
    <text evidence="1">The sequence shown here is derived from an EMBL/GenBank/DDBJ whole genome shotgun (WGS) entry which is preliminary data.</text>
</comment>
<evidence type="ECO:0008006" key="3">
    <source>
        <dbReference type="Google" id="ProtNLM"/>
    </source>
</evidence>
<dbReference type="EMBL" id="BLXT01002893">
    <property type="protein sequence ID" value="GFN98890.1"/>
    <property type="molecule type" value="Genomic_DNA"/>
</dbReference>